<evidence type="ECO:0000256" key="1">
    <source>
        <dbReference type="ARBA" id="ARBA00000085"/>
    </source>
</evidence>
<evidence type="ECO:0000313" key="9">
    <source>
        <dbReference type="Proteomes" id="UP000244081"/>
    </source>
</evidence>
<dbReference type="Gene3D" id="3.40.50.2300">
    <property type="match status" value="1"/>
</dbReference>
<dbReference type="Pfam" id="PF02518">
    <property type="entry name" value="HATPase_c"/>
    <property type="match status" value="1"/>
</dbReference>
<dbReference type="PANTHER" id="PTHR45339:SF1">
    <property type="entry name" value="HYBRID SIGNAL TRANSDUCTION HISTIDINE KINASE J"/>
    <property type="match status" value="1"/>
</dbReference>
<dbReference type="PROSITE" id="PS50110">
    <property type="entry name" value="RESPONSE_REGULATORY"/>
    <property type="match status" value="1"/>
</dbReference>
<dbReference type="Proteomes" id="UP000244081">
    <property type="component" value="Unassembled WGS sequence"/>
</dbReference>
<gene>
    <name evidence="8" type="ORF">C8N35_1011606</name>
</gene>
<dbReference type="SUPFAM" id="SSF55874">
    <property type="entry name" value="ATPase domain of HSP90 chaperone/DNA topoisomerase II/histidine kinase"/>
    <property type="match status" value="1"/>
</dbReference>
<dbReference type="RefSeq" id="WP_107988964.1">
    <property type="nucleotide sequence ID" value="NZ_QAYG01000001.1"/>
</dbReference>
<name>A0A2T5VIG3_9HYPH</name>
<dbReference type="PRINTS" id="PR00344">
    <property type="entry name" value="BCTRLSENSOR"/>
</dbReference>
<dbReference type="EMBL" id="QAYG01000001">
    <property type="protein sequence ID" value="PTW63551.1"/>
    <property type="molecule type" value="Genomic_DNA"/>
</dbReference>
<evidence type="ECO:0000313" key="8">
    <source>
        <dbReference type="EMBL" id="PTW63551.1"/>
    </source>
</evidence>
<dbReference type="InterPro" id="IPR003661">
    <property type="entry name" value="HisK_dim/P_dom"/>
</dbReference>
<evidence type="ECO:0000256" key="2">
    <source>
        <dbReference type="ARBA" id="ARBA00012438"/>
    </source>
</evidence>
<dbReference type="SUPFAM" id="SSF52172">
    <property type="entry name" value="CheY-like"/>
    <property type="match status" value="1"/>
</dbReference>
<evidence type="ECO:0000256" key="5">
    <source>
        <dbReference type="PROSITE-ProRule" id="PRU00169"/>
    </source>
</evidence>
<dbReference type="InterPro" id="IPR003594">
    <property type="entry name" value="HATPase_dom"/>
</dbReference>
<dbReference type="Gene3D" id="3.30.565.10">
    <property type="entry name" value="Histidine kinase-like ATPase, C-terminal domain"/>
    <property type="match status" value="1"/>
</dbReference>
<dbReference type="PANTHER" id="PTHR45339">
    <property type="entry name" value="HYBRID SIGNAL TRANSDUCTION HISTIDINE KINASE J"/>
    <property type="match status" value="1"/>
</dbReference>
<reference evidence="8 9" key="1">
    <citation type="submission" date="2018-04" db="EMBL/GenBank/DDBJ databases">
        <title>Genomic Encyclopedia of Archaeal and Bacterial Type Strains, Phase II (KMG-II): from individual species to whole genera.</title>
        <authorList>
            <person name="Goeker M."/>
        </authorList>
    </citation>
    <scope>NUCLEOTIDE SEQUENCE [LARGE SCALE GENOMIC DNA]</scope>
    <source>
        <strain evidence="8 9">DSM 23382</strain>
    </source>
</reference>
<dbReference type="InterPro" id="IPR001789">
    <property type="entry name" value="Sig_transdc_resp-reg_receiver"/>
</dbReference>
<comment type="caution">
    <text evidence="8">The sequence shown here is derived from an EMBL/GenBank/DDBJ whole genome shotgun (WGS) entry which is preliminary data.</text>
</comment>
<dbReference type="SMART" id="SM00387">
    <property type="entry name" value="HATPase_c"/>
    <property type="match status" value="1"/>
</dbReference>
<dbReference type="InterPro" id="IPR011006">
    <property type="entry name" value="CheY-like_superfamily"/>
</dbReference>
<dbReference type="SUPFAM" id="SSF47384">
    <property type="entry name" value="Homodimeric domain of signal transducing histidine kinase"/>
    <property type="match status" value="1"/>
</dbReference>
<keyword evidence="9" id="KW-1185">Reference proteome</keyword>
<feature type="domain" description="Response regulatory" evidence="7">
    <location>
        <begin position="274"/>
        <end position="390"/>
    </location>
</feature>
<comment type="catalytic activity">
    <reaction evidence="1">
        <text>ATP + protein L-histidine = ADP + protein N-phospho-L-histidine.</text>
        <dbReference type="EC" id="2.7.13.3"/>
    </reaction>
</comment>
<dbReference type="Pfam" id="PF00072">
    <property type="entry name" value="Response_reg"/>
    <property type="match status" value="1"/>
</dbReference>
<accession>A0A2T5VIG3</accession>
<keyword evidence="3 5" id="KW-0597">Phosphoprotein</keyword>
<dbReference type="SMART" id="SM00388">
    <property type="entry name" value="HisKA"/>
    <property type="match status" value="1"/>
</dbReference>
<dbReference type="SMART" id="SM00448">
    <property type="entry name" value="REC"/>
    <property type="match status" value="1"/>
</dbReference>
<evidence type="ECO:0000259" key="6">
    <source>
        <dbReference type="PROSITE" id="PS50109"/>
    </source>
</evidence>
<dbReference type="CDD" id="cd17546">
    <property type="entry name" value="REC_hyHK_CKI1_RcsC-like"/>
    <property type="match status" value="1"/>
</dbReference>
<dbReference type="Gene3D" id="1.10.287.130">
    <property type="match status" value="1"/>
</dbReference>
<feature type="modified residue" description="4-aspartylphosphate" evidence="5">
    <location>
        <position position="323"/>
    </location>
</feature>
<dbReference type="CDD" id="cd00082">
    <property type="entry name" value="HisKA"/>
    <property type="match status" value="1"/>
</dbReference>
<dbReference type="PROSITE" id="PS50109">
    <property type="entry name" value="HIS_KIN"/>
    <property type="match status" value="1"/>
</dbReference>
<dbReference type="GO" id="GO:0000155">
    <property type="term" value="F:phosphorelay sensor kinase activity"/>
    <property type="evidence" value="ECO:0007669"/>
    <property type="project" value="InterPro"/>
</dbReference>
<dbReference type="InterPro" id="IPR036097">
    <property type="entry name" value="HisK_dim/P_sf"/>
</dbReference>
<evidence type="ECO:0000259" key="7">
    <source>
        <dbReference type="PROSITE" id="PS50110"/>
    </source>
</evidence>
<dbReference type="AlphaFoldDB" id="A0A2T5VIG3"/>
<protein>
    <recommendedName>
        <fullName evidence="2">histidine kinase</fullName>
        <ecNumber evidence="2">2.7.13.3</ecNumber>
    </recommendedName>
</protein>
<dbReference type="InterPro" id="IPR004358">
    <property type="entry name" value="Sig_transdc_His_kin-like_C"/>
</dbReference>
<dbReference type="OrthoDB" id="489241at2"/>
<dbReference type="InterPro" id="IPR036890">
    <property type="entry name" value="HATPase_C_sf"/>
</dbReference>
<keyword evidence="4" id="KW-0902">Two-component regulatory system</keyword>
<evidence type="ECO:0000256" key="3">
    <source>
        <dbReference type="ARBA" id="ARBA00022553"/>
    </source>
</evidence>
<organism evidence="8 9">
    <name type="scientific">Breoghania corrubedonensis</name>
    <dbReference type="NCBI Taxonomy" id="665038"/>
    <lineage>
        <taxon>Bacteria</taxon>
        <taxon>Pseudomonadati</taxon>
        <taxon>Pseudomonadota</taxon>
        <taxon>Alphaproteobacteria</taxon>
        <taxon>Hyphomicrobiales</taxon>
        <taxon>Stappiaceae</taxon>
        <taxon>Breoghania</taxon>
    </lineage>
</organism>
<dbReference type="EC" id="2.7.13.3" evidence="2"/>
<evidence type="ECO:0000256" key="4">
    <source>
        <dbReference type="ARBA" id="ARBA00023012"/>
    </source>
</evidence>
<proteinExistence type="predicted"/>
<dbReference type="Pfam" id="PF00512">
    <property type="entry name" value="HisKA"/>
    <property type="match status" value="1"/>
</dbReference>
<feature type="domain" description="Histidine kinase" evidence="6">
    <location>
        <begin position="27"/>
        <end position="249"/>
    </location>
</feature>
<sequence length="408" mass="43437">MKEAETETGSDTHTDEEDMSTAMALAVIVHDIRTPLGAVSASADLLATTELNERQRSYVETLQQAAAALNDLATELLDQAGDVPPEPGGLQTWNPAEVFRSLTALFKPLADEQNVHLELTLGDGLDVPASGDPHAVRRILTNLVDNAIKFTGRFSEDGSVRIAAVLAEEEAHRRLVLTVSDDGPGIAADELPSLFLPYRQGASGQRLRSGSGLGLWISRTLARRLGGSLGVESELGHGTRFTLDIPCAAAEGVCGDALDDDTPSRLPEPERRLNVLVVDDNSVNRLLISTFLESFGMTFRAVESGTAALAAVARDRFDVVIMDLQMPGMDGIETALHLREEAETADIPIVALTAGMRPADTARYRRARFSSVLGKPFAPADLLKALTGAVIEVDEGAQGVVPLEGGTL</sequence>
<dbReference type="InterPro" id="IPR005467">
    <property type="entry name" value="His_kinase_dom"/>
</dbReference>